<evidence type="ECO:0000313" key="1">
    <source>
        <dbReference type="EMBL" id="MDQ0324108.1"/>
    </source>
</evidence>
<protein>
    <submittedName>
        <fullName evidence="1">Uncharacterized protein</fullName>
    </submittedName>
</protein>
<gene>
    <name evidence="1" type="ORF">QO002_006315</name>
</gene>
<reference evidence="1 2" key="1">
    <citation type="submission" date="2023-07" db="EMBL/GenBank/DDBJ databases">
        <title>Genomic Encyclopedia of Type Strains, Phase IV (KMG-IV): sequencing the most valuable type-strain genomes for metagenomic binning, comparative biology and taxonomic classification.</title>
        <authorList>
            <person name="Goeker M."/>
        </authorList>
    </citation>
    <scope>NUCLEOTIDE SEQUENCE [LARGE SCALE GENOMIC DNA]</scope>
    <source>
        <strain evidence="1 2">DSM 1112</strain>
    </source>
</reference>
<proteinExistence type="predicted"/>
<name>A0ABU0C0Q6_9HYPH</name>
<comment type="caution">
    <text evidence="1">The sequence shown here is derived from an EMBL/GenBank/DDBJ whole genome shotgun (WGS) entry which is preliminary data.</text>
</comment>
<keyword evidence="2" id="KW-1185">Reference proteome</keyword>
<organism evidence="1 2">
    <name type="scientific">Pararhizobium capsulatum DSM 1112</name>
    <dbReference type="NCBI Taxonomy" id="1121113"/>
    <lineage>
        <taxon>Bacteria</taxon>
        <taxon>Pseudomonadati</taxon>
        <taxon>Pseudomonadota</taxon>
        <taxon>Alphaproteobacteria</taxon>
        <taxon>Hyphomicrobiales</taxon>
        <taxon>Rhizobiaceae</taxon>
        <taxon>Rhizobium/Agrobacterium group</taxon>
        <taxon>Pararhizobium</taxon>
    </lineage>
</organism>
<sequence>MSFYGQSIGDESLVMMRRVLDEECARREIDPDAGQGQDLALVVMHAFRSGMTDEKELVVLVRNLTDEVC</sequence>
<dbReference type="Proteomes" id="UP001230207">
    <property type="component" value="Unassembled WGS sequence"/>
</dbReference>
<dbReference type="EMBL" id="JAUSVF010000007">
    <property type="protein sequence ID" value="MDQ0324108.1"/>
    <property type="molecule type" value="Genomic_DNA"/>
</dbReference>
<evidence type="ECO:0000313" key="2">
    <source>
        <dbReference type="Proteomes" id="UP001230207"/>
    </source>
</evidence>
<accession>A0ABU0C0Q6</accession>